<dbReference type="RefSeq" id="WP_148597959.1">
    <property type="nucleotide sequence ID" value="NZ_CP042997.1"/>
</dbReference>
<dbReference type="AlphaFoldDB" id="A0A5B9WDI1"/>
<protein>
    <recommendedName>
        <fullName evidence="1">diguanylate cyclase</fullName>
        <ecNumber evidence="1">2.7.7.65</ecNumber>
    </recommendedName>
</protein>
<dbReference type="InterPro" id="IPR043128">
    <property type="entry name" value="Rev_trsase/Diguanyl_cyclase"/>
</dbReference>
<dbReference type="NCBIfam" id="TIGR00254">
    <property type="entry name" value="GGDEF"/>
    <property type="match status" value="1"/>
</dbReference>
<dbReference type="PROSITE" id="PS50887">
    <property type="entry name" value="GGDEF"/>
    <property type="match status" value="1"/>
</dbReference>
<dbReference type="Pfam" id="PF00990">
    <property type="entry name" value="GGDEF"/>
    <property type="match status" value="1"/>
</dbReference>
<dbReference type="SUPFAM" id="SSF55073">
    <property type="entry name" value="Nucleotide cyclase"/>
    <property type="match status" value="1"/>
</dbReference>
<dbReference type="PANTHER" id="PTHR45138:SF9">
    <property type="entry name" value="DIGUANYLATE CYCLASE DGCM-RELATED"/>
    <property type="match status" value="1"/>
</dbReference>
<dbReference type="GO" id="GO:0043709">
    <property type="term" value="P:cell adhesion involved in single-species biofilm formation"/>
    <property type="evidence" value="ECO:0007669"/>
    <property type="project" value="TreeGrafter"/>
</dbReference>
<evidence type="ECO:0000256" key="1">
    <source>
        <dbReference type="ARBA" id="ARBA00012528"/>
    </source>
</evidence>
<keyword evidence="4" id="KW-0808">Transferase</keyword>
<gene>
    <name evidence="4" type="primary">dosC</name>
    <name evidence="4" type="ORF">OJF2_71260</name>
</gene>
<keyword evidence="5" id="KW-1185">Reference proteome</keyword>
<dbReference type="GO" id="GO:1902201">
    <property type="term" value="P:negative regulation of bacterial-type flagellum-dependent cell motility"/>
    <property type="evidence" value="ECO:0007669"/>
    <property type="project" value="TreeGrafter"/>
</dbReference>
<evidence type="ECO:0000256" key="2">
    <source>
        <dbReference type="ARBA" id="ARBA00034247"/>
    </source>
</evidence>
<comment type="catalytic activity">
    <reaction evidence="2">
        <text>2 GTP = 3',3'-c-di-GMP + 2 diphosphate</text>
        <dbReference type="Rhea" id="RHEA:24898"/>
        <dbReference type="ChEBI" id="CHEBI:33019"/>
        <dbReference type="ChEBI" id="CHEBI:37565"/>
        <dbReference type="ChEBI" id="CHEBI:58805"/>
        <dbReference type="EC" id="2.7.7.65"/>
    </reaction>
</comment>
<evidence type="ECO:0000259" key="3">
    <source>
        <dbReference type="PROSITE" id="PS50887"/>
    </source>
</evidence>
<dbReference type="PANTHER" id="PTHR45138">
    <property type="entry name" value="REGULATORY COMPONENTS OF SENSORY TRANSDUCTION SYSTEM"/>
    <property type="match status" value="1"/>
</dbReference>
<dbReference type="InterPro" id="IPR050469">
    <property type="entry name" value="Diguanylate_Cyclase"/>
</dbReference>
<dbReference type="EMBL" id="CP042997">
    <property type="protein sequence ID" value="QEH38523.1"/>
    <property type="molecule type" value="Genomic_DNA"/>
</dbReference>
<name>A0A5B9WDI1_9BACT</name>
<dbReference type="SMART" id="SM00267">
    <property type="entry name" value="GGDEF"/>
    <property type="match status" value="1"/>
</dbReference>
<dbReference type="KEGG" id="agv:OJF2_71260"/>
<evidence type="ECO:0000313" key="5">
    <source>
        <dbReference type="Proteomes" id="UP000324233"/>
    </source>
</evidence>
<sequence>MLWSQTFAGLVAGPLSIREAEDVFHELCAAIDGMDDAGAIEQTLLGAAGWITRGGEARWVDEEGGRGAAVDGGPAGARRASCWEFPARRGDGRRRLLVVPGPDTPPSAYQRLRTLCVVADAALARSRAGCACRFTGPDAEGAGAGLGPIGLTPDCGESWQEEPASECPLQVQDGTFLKAVLPFAVSQARRHQEPLCLVCLAIDRLAGLRELLGEGTVERLAGRVGAKIVGIVRASDVVCRMEDNRFLIILPRACLPSGLAVARKICRAVEDAPELFPELGGLTVSAGVAEFPASAPSVYSLIDEADAAMERAQARGRNTAVAADGAYCPGALAC</sequence>
<keyword evidence="4" id="KW-0548">Nucleotidyltransferase</keyword>
<dbReference type="InterPro" id="IPR029787">
    <property type="entry name" value="Nucleotide_cyclase"/>
</dbReference>
<dbReference type="InterPro" id="IPR000160">
    <property type="entry name" value="GGDEF_dom"/>
</dbReference>
<accession>A0A5B9WDI1</accession>
<dbReference type="GO" id="GO:0005886">
    <property type="term" value="C:plasma membrane"/>
    <property type="evidence" value="ECO:0007669"/>
    <property type="project" value="TreeGrafter"/>
</dbReference>
<feature type="domain" description="GGDEF" evidence="3">
    <location>
        <begin position="193"/>
        <end position="325"/>
    </location>
</feature>
<dbReference type="GO" id="GO:0052621">
    <property type="term" value="F:diguanylate cyclase activity"/>
    <property type="evidence" value="ECO:0007669"/>
    <property type="project" value="UniProtKB-EC"/>
</dbReference>
<dbReference type="CDD" id="cd01949">
    <property type="entry name" value="GGDEF"/>
    <property type="match status" value="1"/>
</dbReference>
<organism evidence="4 5">
    <name type="scientific">Aquisphaera giovannonii</name>
    <dbReference type="NCBI Taxonomy" id="406548"/>
    <lineage>
        <taxon>Bacteria</taxon>
        <taxon>Pseudomonadati</taxon>
        <taxon>Planctomycetota</taxon>
        <taxon>Planctomycetia</taxon>
        <taxon>Isosphaerales</taxon>
        <taxon>Isosphaeraceae</taxon>
        <taxon>Aquisphaera</taxon>
    </lineage>
</organism>
<proteinExistence type="predicted"/>
<dbReference type="Proteomes" id="UP000324233">
    <property type="component" value="Chromosome"/>
</dbReference>
<reference evidence="4 5" key="1">
    <citation type="submission" date="2019-08" db="EMBL/GenBank/DDBJ databases">
        <title>Deep-cultivation of Planctomycetes and their phenomic and genomic characterization uncovers novel biology.</title>
        <authorList>
            <person name="Wiegand S."/>
            <person name="Jogler M."/>
            <person name="Boedeker C."/>
            <person name="Pinto D."/>
            <person name="Vollmers J."/>
            <person name="Rivas-Marin E."/>
            <person name="Kohn T."/>
            <person name="Peeters S.H."/>
            <person name="Heuer A."/>
            <person name="Rast P."/>
            <person name="Oberbeckmann S."/>
            <person name="Bunk B."/>
            <person name="Jeske O."/>
            <person name="Meyerdierks A."/>
            <person name="Storesund J.E."/>
            <person name="Kallscheuer N."/>
            <person name="Luecker S."/>
            <person name="Lage O.M."/>
            <person name="Pohl T."/>
            <person name="Merkel B.J."/>
            <person name="Hornburger P."/>
            <person name="Mueller R.-W."/>
            <person name="Bruemmer F."/>
            <person name="Labrenz M."/>
            <person name="Spormann A.M."/>
            <person name="Op den Camp H."/>
            <person name="Overmann J."/>
            <person name="Amann R."/>
            <person name="Jetten M.S.M."/>
            <person name="Mascher T."/>
            <person name="Medema M.H."/>
            <person name="Devos D.P."/>
            <person name="Kaster A.-K."/>
            <person name="Ovreas L."/>
            <person name="Rohde M."/>
            <person name="Galperin M.Y."/>
            <person name="Jogler C."/>
        </authorList>
    </citation>
    <scope>NUCLEOTIDE SEQUENCE [LARGE SCALE GENOMIC DNA]</scope>
    <source>
        <strain evidence="4 5">OJF2</strain>
    </source>
</reference>
<evidence type="ECO:0000313" key="4">
    <source>
        <dbReference type="EMBL" id="QEH38523.1"/>
    </source>
</evidence>
<dbReference type="Gene3D" id="3.30.70.270">
    <property type="match status" value="1"/>
</dbReference>
<dbReference type="EC" id="2.7.7.65" evidence="1"/>
<dbReference type="OrthoDB" id="8929028at2"/>